<keyword evidence="4" id="KW-1133">Transmembrane helix</keyword>
<protein>
    <submittedName>
        <fullName evidence="5">KR domain protein</fullName>
    </submittedName>
</protein>
<gene>
    <name evidence="5" type="ORF">CES85_5709</name>
</gene>
<dbReference type="AlphaFoldDB" id="A0A248UDU3"/>
<dbReference type="EMBL" id="CP022603">
    <property type="protein sequence ID" value="ASV84905.1"/>
    <property type="molecule type" value="Genomic_DNA"/>
</dbReference>
<dbReference type="InterPro" id="IPR036291">
    <property type="entry name" value="NAD(P)-bd_dom_sf"/>
</dbReference>
<feature type="transmembrane region" description="Helical" evidence="4">
    <location>
        <begin position="20"/>
        <end position="38"/>
    </location>
</feature>
<dbReference type="Proteomes" id="UP000215256">
    <property type="component" value="Chromosome 2"/>
</dbReference>
<dbReference type="InterPro" id="IPR002347">
    <property type="entry name" value="SDR_fam"/>
</dbReference>
<dbReference type="PANTHER" id="PTHR43391:SF26">
    <property type="entry name" value="BLL7251 PROTEIN"/>
    <property type="match status" value="1"/>
</dbReference>
<evidence type="ECO:0000256" key="1">
    <source>
        <dbReference type="ARBA" id="ARBA00006484"/>
    </source>
</evidence>
<evidence type="ECO:0000256" key="2">
    <source>
        <dbReference type="ARBA" id="ARBA00023002"/>
    </source>
</evidence>
<dbReference type="PRINTS" id="PR00081">
    <property type="entry name" value="GDHRDH"/>
</dbReference>
<dbReference type="PRINTS" id="PR00080">
    <property type="entry name" value="SDRFAMILY"/>
</dbReference>
<dbReference type="Gene3D" id="3.40.50.720">
    <property type="entry name" value="NAD(P)-binding Rossmann-like Domain"/>
    <property type="match status" value="1"/>
</dbReference>
<evidence type="ECO:0000256" key="3">
    <source>
        <dbReference type="RuleBase" id="RU000363"/>
    </source>
</evidence>
<dbReference type="CDD" id="cd05233">
    <property type="entry name" value="SDR_c"/>
    <property type="match status" value="1"/>
</dbReference>
<dbReference type="PROSITE" id="PS00061">
    <property type="entry name" value="ADH_SHORT"/>
    <property type="match status" value="1"/>
</dbReference>
<proteinExistence type="inferred from homology"/>
<evidence type="ECO:0000313" key="5">
    <source>
        <dbReference type="EMBL" id="ASV84905.1"/>
    </source>
</evidence>
<comment type="similarity">
    <text evidence="1 3">Belongs to the short-chain dehydrogenases/reductases (SDR) family.</text>
</comment>
<accession>A0A248UDU3</accession>
<organism evidence="5 6">
    <name type="scientific">Ochrobactrum quorumnocens</name>
    <dbReference type="NCBI Taxonomy" id="271865"/>
    <lineage>
        <taxon>Bacteria</taxon>
        <taxon>Pseudomonadati</taxon>
        <taxon>Pseudomonadota</taxon>
        <taxon>Alphaproteobacteria</taxon>
        <taxon>Hyphomicrobiales</taxon>
        <taxon>Brucellaceae</taxon>
        <taxon>Brucella/Ochrobactrum group</taxon>
        <taxon>Ochrobactrum</taxon>
    </lineage>
</organism>
<reference evidence="5 6" key="1">
    <citation type="submission" date="2017-07" db="EMBL/GenBank/DDBJ databases">
        <title>Phylogenetic study on the rhizospheric bacterium Ochrobactrum sp. A44.</title>
        <authorList>
            <person name="Krzyzanowska D.M."/>
            <person name="Ossowicki A."/>
            <person name="Rajewska M."/>
            <person name="Maciag T."/>
            <person name="Kaczynski Z."/>
            <person name="Czerwicka M."/>
            <person name="Jafra S."/>
        </authorList>
    </citation>
    <scope>NUCLEOTIDE SEQUENCE [LARGE SCALE GENOMIC DNA]</scope>
    <source>
        <strain evidence="5 6">A44</strain>
    </source>
</reference>
<name>A0A248UDU3_9HYPH</name>
<dbReference type="GO" id="GO:0016491">
    <property type="term" value="F:oxidoreductase activity"/>
    <property type="evidence" value="ECO:0007669"/>
    <property type="project" value="UniProtKB-KW"/>
</dbReference>
<evidence type="ECO:0000313" key="6">
    <source>
        <dbReference type="Proteomes" id="UP000215256"/>
    </source>
</evidence>
<dbReference type="KEGG" id="och:CES85_5709"/>
<keyword evidence="4" id="KW-0812">Transmembrane</keyword>
<dbReference type="PANTHER" id="PTHR43391">
    <property type="entry name" value="RETINOL DEHYDROGENASE-RELATED"/>
    <property type="match status" value="1"/>
</dbReference>
<dbReference type="Pfam" id="PF00106">
    <property type="entry name" value="adh_short"/>
    <property type="match status" value="1"/>
</dbReference>
<evidence type="ECO:0000256" key="4">
    <source>
        <dbReference type="SAM" id="Phobius"/>
    </source>
</evidence>
<sequence length="306" mass="33047">MSRQRCNRQRCVMDDFTDRIAFITGGASGIGLALARAFSSAGANLVLADINGPRLEEVVLKFNRDGTEALGVELNVADIESWKSARAQTEDRFGGIDILCNNAGVAPANLPFEQISDEDWNWIVGVNLNGIRNGIATWLPAMKRAGRPGHIINTASVLGLFATANAADYVACKYAVVGMSEALHMELSDTLIEVSVICPGFVETPLAADREVHKRLSGIVSTLSREPSSRIGDRAALLPDRLGTDVLNALRSRQFLILPQPEYARVIDSKYGRIRREYGLCDATGEDVAALGGGELGWHSGPSRPR</sequence>
<keyword evidence="4" id="KW-0472">Membrane</keyword>
<dbReference type="SUPFAM" id="SSF51735">
    <property type="entry name" value="NAD(P)-binding Rossmann-fold domains"/>
    <property type="match status" value="1"/>
</dbReference>
<keyword evidence="2" id="KW-0560">Oxidoreductase</keyword>
<dbReference type="FunFam" id="3.40.50.720:FF:000084">
    <property type="entry name" value="Short-chain dehydrogenase reductase"/>
    <property type="match status" value="1"/>
</dbReference>
<dbReference type="InterPro" id="IPR020904">
    <property type="entry name" value="Sc_DH/Rdtase_CS"/>
</dbReference>